<feature type="coiled-coil region" evidence="6">
    <location>
        <begin position="128"/>
        <end position="155"/>
    </location>
</feature>
<dbReference type="SUPFAM" id="SSF52540">
    <property type="entry name" value="P-loop containing nucleoside triphosphate hydrolases"/>
    <property type="match status" value="1"/>
</dbReference>
<dbReference type="EMBL" id="JRKL02003228">
    <property type="protein sequence ID" value="KAF3955976.1"/>
    <property type="molecule type" value="Genomic_DNA"/>
</dbReference>
<dbReference type="InterPro" id="IPR041118">
    <property type="entry name" value="Rx_N"/>
</dbReference>
<keyword evidence="2" id="KW-0677">Repeat</keyword>
<accession>A0A8J4VP86</accession>
<sequence>MSIVLAAVAGAALSAFFDVLFDKLSSPDLLKIFRQENVDADLKNWETILLEISEVLDDAEEKQITMESVKTWMAELEDLAYDADDILDEFATEALRRKVKAEEPSTSKIRKFVPACCVGLNLSSITFNANMRSKIKEINKKLQEIVTRKNDLKLEDFARGRTRTITSRVPATSLVESHTYGREEDKEAIVKLLSDESGGAQLSTISILGMGGLGKTTLAQLVYNDDKVGSYFDVKAWCCVSQDFDILKVTKDILQDITSKTCNDDSLNLVQRKLKEQLFDKRFLLILDDVWNENYSDWTKLRLPFEIGAPGSKILITTRDANVSSTMGASHPYKLRELSNDACLTMFTQHALGTSDFGEHLKVEESQKILERCKGLPLAAKALAGLLRTYDRDGWKDGTLCISHLENMLDANDARKVNLKGKKNLDTLVMKWDDDLQDAGVAIDILDMLRPHGTMKTLYIEGYVGEKFPTWLGDPSFSNMVDLRIERCGKCMFLPAFGQLPFLKHLVIKRMDGVRSVGPEFYGEHCKQPFRSLVKLCFEDMDEWQDWIPCRVGLEEFPCLHKLSISKCPKLQGKLPHHLPSLEKLSFNACEHLVVSIASLPMLQGLRIVGCKDVVDGFVRVEKLILLDCQELTSLSLLALEIIIESCQSLVNIKLKSTLRKLTIKGCGSLQSLQFVMDEGGASSTSSLLMNEENLSCIGNNNASLLKHLQISNCPSLKCLSAIVDLAAMLKLLDIKECQNLTSLSSRDTLPTTLKILHVEFCPKLQSIVDKLHKDTLLEDLFISSCEKLRCLPRGLHELCHLKEIDIRGCNSLISLGDLAPANLITLHIVDCEKLEALPNNMHNLNFLQDLSICECPSVVSFPEEGFPTNLRELWLSGANLCKQVFELGLHRLTALTNLSIANGIMDSFPEEEDGKTMLMLPMSLTKLWLNNFPNLLFLSWTFFQNHSALEVIIIGACPKLESLSEKCFPPSLQRLDIYDCPVLKQHCKKGEGIMWSKIANIPSHVILTKDHALPKMIKAFSPVLQMAGM</sequence>
<dbReference type="OrthoDB" id="37484at2759"/>
<dbReference type="PRINTS" id="PR00364">
    <property type="entry name" value="DISEASERSIST"/>
</dbReference>
<dbReference type="GO" id="GO:0005524">
    <property type="term" value="F:ATP binding"/>
    <property type="evidence" value="ECO:0007669"/>
    <property type="project" value="UniProtKB-KW"/>
</dbReference>
<evidence type="ECO:0000259" key="8">
    <source>
        <dbReference type="Pfam" id="PF18052"/>
    </source>
</evidence>
<dbReference type="SUPFAM" id="SSF52058">
    <property type="entry name" value="L domain-like"/>
    <property type="match status" value="2"/>
</dbReference>
<evidence type="ECO:0000256" key="6">
    <source>
        <dbReference type="SAM" id="Coils"/>
    </source>
</evidence>
<keyword evidence="4" id="KW-0611">Plant defense</keyword>
<evidence type="ECO:0000256" key="1">
    <source>
        <dbReference type="ARBA" id="ARBA00022614"/>
    </source>
</evidence>
<dbReference type="InterPro" id="IPR056789">
    <property type="entry name" value="LRR_R13L1-DRL21"/>
</dbReference>
<dbReference type="GO" id="GO:0051707">
    <property type="term" value="P:response to other organism"/>
    <property type="evidence" value="ECO:0007669"/>
    <property type="project" value="UniProtKB-ARBA"/>
</dbReference>
<dbReference type="GO" id="GO:0043531">
    <property type="term" value="F:ADP binding"/>
    <property type="evidence" value="ECO:0007669"/>
    <property type="project" value="InterPro"/>
</dbReference>
<dbReference type="InterPro" id="IPR042197">
    <property type="entry name" value="Apaf_helical"/>
</dbReference>
<dbReference type="FunFam" id="3.40.50.300:FF:001091">
    <property type="entry name" value="Probable disease resistance protein At1g61300"/>
    <property type="match status" value="1"/>
</dbReference>
<keyword evidence="11" id="KW-1185">Reference proteome</keyword>
<keyword evidence="6" id="KW-0175">Coiled coil</keyword>
<evidence type="ECO:0000256" key="5">
    <source>
        <dbReference type="ARBA" id="ARBA00022840"/>
    </source>
</evidence>
<evidence type="ECO:0000313" key="10">
    <source>
        <dbReference type="EMBL" id="KAF3955976.1"/>
    </source>
</evidence>
<dbReference type="AlphaFoldDB" id="A0A8J4VP86"/>
<protein>
    <recommendedName>
        <fullName evidence="12">Disease resistance RPP13-like protein 1</fullName>
    </recommendedName>
</protein>
<proteinExistence type="predicted"/>
<feature type="domain" description="NB-ARC" evidence="7">
    <location>
        <begin position="183"/>
        <end position="351"/>
    </location>
</feature>
<evidence type="ECO:0000259" key="9">
    <source>
        <dbReference type="Pfam" id="PF25019"/>
    </source>
</evidence>
<gene>
    <name evidence="10" type="ORF">CMV_018865</name>
</gene>
<dbReference type="Pfam" id="PF18052">
    <property type="entry name" value="Rx_N"/>
    <property type="match status" value="1"/>
</dbReference>
<dbReference type="Gene3D" id="1.20.5.4130">
    <property type="match status" value="1"/>
</dbReference>
<dbReference type="Gene3D" id="1.10.8.430">
    <property type="entry name" value="Helical domain of apoptotic protease-activating factors"/>
    <property type="match status" value="1"/>
</dbReference>
<dbReference type="Pfam" id="PF00931">
    <property type="entry name" value="NB-ARC"/>
    <property type="match status" value="1"/>
</dbReference>
<dbReference type="GO" id="GO:0006952">
    <property type="term" value="P:defense response"/>
    <property type="evidence" value="ECO:0007669"/>
    <property type="project" value="UniProtKB-KW"/>
</dbReference>
<evidence type="ECO:0000256" key="2">
    <source>
        <dbReference type="ARBA" id="ARBA00022737"/>
    </source>
</evidence>
<feature type="domain" description="R13L1/DRL21-like LRR repeat region" evidence="9">
    <location>
        <begin position="398"/>
        <end position="511"/>
    </location>
</feature>
<dbReference type="PANTHER" id="PTHR36766:SF51">
    <property type="entry name" value="DISEASE RESISTANCE RPP13-LIKE PROTEIN 1"/>
    <property type="match status" value="1"/>
</dbReference>
<reference evidence="10" key="1">
    <citation type="submission" date="2020-03" db="EMBL/GenBank/DDBJ databases">
        <title>Castanea mollissima Vanexum genome sequencing.</title>
        <authorList>
            <person name="Staton M."/>
        </authorList>
    </citation>
    <scope>NUCLEOTIDE SEQUENCE</scope>
    <source>
        <tissue evidence="10">Leaf</tissue>
    </source>
</reference>
<evidence type="ECO:0000256" key="4">
    <source>
        <dbReference type="ARBA" id="ARBA00022821"/>
    </source>
</evidence>
<evidence type="ECO:0000259" key="7">
    <source>
        <dbReference type="Pfam" id="PF00931"/>
    </source>
</evidence>
<evidence type="ECO:0008006" key="12">
    <source>
        <dbReference type="Google" id="ProtNLM"/>
    </source>
</evidence>
<keyword evidence="3" id="KW-0547">Nucleotide-binding</keyword>
<evidence type="ECO:0000256" key="3">
    <source>
        <dbReference type="ARBA" id="ARBA00022741"/>
    </source>
</evidence>
<name>A0A8J4VP86_9ROSI</name>
<comment type="caution">
    <text evidence="10">The sequence shown here is derived from an EMBL/GenBank/DDBJ whole genome shotgun (WGS) entry which is preliminary data.</text>
</comment>
<dbReference type="Gene3D" id="3.80.10.10">
    <property type="entry name" value="Ribonuclease Inhibitor"/>
    <property type="match status" value="3"/>
</dbReference>
<dbReference type="Proteomes" id="UP000737018">
    <property type="component" value="Unassembled WGS sequence"/>
</dbReference>
<dbReference type="PANTHER" id="PTHR36766">
    <property type="entry name" value="PLANT BROAD-SPECTRUM MILDEW RESISTANCE PROTEIN RPW8"/>
    <property type="match status" value="1"/>
</dbReference>
<dbReference type="Pfam" id="PF25019">
    <property type="entry name" value="LRR_R13L1-DRL21"/>
    <property type="match status" value="1"/>
</dbReference>
<feature type="domain" description="Disease resistance N-terminal" evidence="8">
    <location>
        <begin position="12"/>
        <end position="102"/>
    </location>
</feature>
<evidence type="ECO:0000313" key="11">
    <source>
        <dbReference type="Proteomes" id="UP000737018"/>
    </source>
</evidence>
<organism evidence="10 11">
    <name type="scientific">Castanea mollissima</name>
    <name type="common">Chinese chestnut</name>
    <dbReference type="NCBI Taxonomy" id="60419"/>
    <lineage>
        <taxon>Eukaryota</taxon>
        <taxon>Viridiplantae</taxon>
        <taxon>Streptophyta</taxon>
        <taxon>Embryophyta</taxon>
        <taxon>Tracheophyta</taxon>
        <taxon>Spermatophyta</taxon>
        <taxon>Magnoliopsida</taxon>
        <taxon>eudicotyledons</taxon>
        <taxon>Gunneridae</taxon>
        <taxon>Pentapetalae</taxon>
        <taxon>rosids</taxon>
        <taxon>fabids</taxon>
        <taxon>Fagales</taxon>
        <taxon>Fagaceae</taxon>
        <taxon>Castanea</taxon>
    </lineage>
</organism>
<keyword evidence="5" id="KW-0067">ATP-binding</keyword>
<dbReference type="InterPro" id="IPR002182">
    <property type="entry name" value="NB-ARC"/>
</dbReference>
<keyword evidence="1" id="KW-0433">Leucine-rich repeat</keyword>
<dbReference type="Gene3D" id="3.40.50.300">
    <property type="entry name" value="P-loop containing nucleotide triphosphate hydrolases"/>
    <property type="match status" value="1"/>
</dbReference>
<dbReference type="InterPro" id="IPR027417">
    <property type="entry name" value="P-loop_NTPase"/>
</dbReference>
<dbReference type="InterPro" id="IPR032675">
    <property type="entry name" value="LRR_dom_sf"/>
</dbReference>